<accession>A0A934TSC5</accession>
<feature type="domain" description="DUF218" evidence="2">
    <location>
        <begin position="81"/>
        <end position="180"/>
    </location>
</feature>
<gene>
    <name evidence="3" type="ORF">JJB11_11420</name>
</gene>
<keyword evidence="1" id="KW-0472">Membrane</keyword>
<dbReference type="GO" id="GO:0000270">
    <property type="term" value="P:peptidoglycan metabolic process"/>
    <property type="evidence" value="ECO:0007669"/>
    <property type="project" value="TreeGrafter"/>
</dbReference>
<dbReference type="Pfam" id="PF02698">
    <property type="entry name" value="DUF218"/>
    <property type="match status" value="1"/>
</dbReference>
<dbReference type="PANTHER" id="PTHR30336:SF4">
    <property type="entry name" value="ENVELOPE BIOGENESIS FACTOR ELYC"/>
    <property type="match status" value="1"/>
</dbReference>
<name>A0A934TSC5_9BURK</name>
<feature type="transmembrane region" description="Helical" evidence="1">
    <location>
        <begin position="6"/>
        <end position="30"/>
    </location>
</feature>
<dbReference type="AlphaFoldDB" id="A0A934TSC5"/>
<reference evidence="3" key="2">
    <citation type="submission" date="2021-01" db="EMBL/GenBank/DDBJ databases">
        <authorList>
            <person name="Kang M."/>
        </authorList>
    </citation>
    <scope>NUCLEOTIDE SEQUENCE</scope>
    <source>
        <strain evidence="3">KACC 17527</strain>
    </source>
</reference>
<sequence>MIPYVVSKLAIALISPLGTALLLWLVGLLLLATARRAAISLLVLGLGWLWLWSTPVVSDSLLHHLEHRYPPRLAAALPRADAIVVLGGAVAPPGRGMPYPNLSPAADRIWHAARVFRAGKAPILVASGGSDPALAAVPEAQVIAGLLQELGVPAAAILQERDSRTTYENAQFTARLLQDRHVRGSCS</sequence>
<evidence type="ECO:0000313" key="4">
    <source>
        <dbReference type="Proteomes" id="UP000630528"/>
    </source>
</evidence>
<keyword evidence="1" id="KW-1133">Transmembrane helix</keyword>
<comment type="caution">
    <text evidence="3">The sequence shown here is derived from an EMBL/GenBank/DDBJ whole genome shotgun (WGS) entry which is preliminary data.</text>
</comment>
<feature type="transmembrane region" description="Helical" evidence="1">
    <location>
        <begin position="37"/>
        <end position="53"/>
    </location>
</feature>
<protein>
    <submittedName>
        <fullName evidence="3">YdcF family protein</fullName>
    </submittedName>
</protein>
<dbReference type="GO" id="GO:0043164">
    <property type="term" value="P:Gram-negative-bacterium-type cell wall biogenesis"/>
    <property type="evidence" value="ECO:0007669"/>
    <property type="project" value="TreeGrafter"/>
</dbReference>
<proteinExistence type="predicted"/>
<dbReference type="Gene3D" id="3.40.50.620">
    <property type="entry name" value="HUPs"/>
    <property type="match status" value="1"/>
</dbReference>
<evidence type="ECO:0000313" key="3">
    <source>
        <dbReference type="EMBL" id="MBK6006701.1"/>
    </source>
</evidence>
<evidence type="ECO:0000256" key="1">
    <source>
        <dbReference type="SAM" id="Phobius"/>
    </source>
</evidence>
<dbReference type="RefSeq" id="WP_201170692.1">
    <property type="nucleotide sequence ID" value="NZ_JAEPWM010000004.1"/>
</dbReference>
<organism evidence="3 4">
    <name type="scientific">Ramlibacter ginsenosidimutans</name>
    <dbReference type="NCBI Taxonomy" id="502333"/>
    <lineage>
        <taxon>Bacteria</taxon>
        <taxon>Pseudomonadati</taxon>
        <taxon>Pseudomonadota</taxon>
        <taxon>Betaproteobacteria</taxon>
        <taxon>Burkholderiales</taxon>
        <taxon>Comamonadaceae</taxon>
        <taxon>Ramlibacter</taxon>
    </lineage>
</organism>
<dbReference type="GO" id="GO:0005886">
    <property type="term" value="C:plasma membrane"/>
    <property type="evidence" value="ECO:0007669"/>
    <property type="project" value="TreeGrafter"/>
</dbReference>
<dbReference type="InterPro" id="IPR051599">
    <property type="entry name" value="Cell_Envelope_Assoc"/>
</dbReference>
<dbReference type="CDD" id="cd06259">
    <property type="entry name" value="YdcF-like"/>
    <property type="match status" value="1"/>
</dbReference>
<dbReference type="EMBL" id="JAEPWM010000004">
    <property type="protein sequence ID" value="MBK6006701.1"/>
    <property type="molecule type" value="Genomic_DNA"/>
</dbReference>
<dbReference type="InterPro" id="IPR003848">
    <property type="entry name" value="DUF218"/>
</dbReference>
<keyword evidence="1" id="KW-0812">Transmembrane</keyword>
<dbReference type="Proteomes" id="UP000630528">
    <property type="component" value="Unassembled WGS sequence"/>
</dbReference>
<dbReference type="PANTHER" id="PTHR30336">
    <property type="entry name" value="INNER MEMBRANE PROTEIN, PROBABLE PERMEASE"/>
    <property type="match status" value="1"/>
</dbReference>
<reference evidence="3" key="1">
    <citation type="journal article" date="2012" name="J. Microbiol. Biotechnol.">
        <title>Ramlibacter ginsenosidimutans sp. nov., with ginsenoside-converting activity.</title>
        <authorList>
            <person name="Wang L."/>
            <person name="An D.S."/>
            <person name="Kim S.G."/>
            <person name="Jin F.X."/>
            <person name="Kim S.C."/>
            <person name="Lee S.T."/>
            <person name="Im W.T."/>
        </authorList>
    </citation>
    <scope>NUCLEOTIDE SEQUENCE</scope>
    <source>
        <strain evidence="3">KACC 17527</strain>
    </source>
</reference>
<evidence type="ECO:0000259" key="2">
    <source>
        <dbReference type="Pfam" id="PF02698"/>
    </source>
</evidence>
<dbReference type="InterPro" id="IPR014729">
    <property type="entry name" value="Rossmann-like_a/b/a_fold"/>
</dbReference>
<keyword evidence="4" id="KW-1185">Reference proteome</keyword>